<proteinExistence type="inferred from homology"/>
<dbReference type="PANTHER" id="PTHR32411">
    <property type="entry name" value="CYSTEINE-RICH REPEAT SECRETORY PROTEIN 38-RELATED"/>
    <property type="match status" value="1"/>
</dbReference>
<dbReference type="CDD" id="cd23509">
    <property type="entry name" value="Gnk2-like"/>
    <property type="match status" value="1"/>
</dbReference>
<evidence type="ECO:0000313" key="9">
    <source>
        <dbReference type="Proteomes" id="UP000823749"/>
    </source>
</evidence>
<name>A0AAV6IH06_9ERIC</name>
<feature type="transmembrane region" description="Helical" evidence="6">
    <location>
        <begin position="199"/>
        <end position="223"/>
    </location>
</feature>
<evidence type="ECO:0000256" key="6">
    <source>
        <dbReference type="SAM" id="Phobius"/>
    </source>
</evidence>
<comment type="subcellular location">
    <subcellularLocation>
        <location evidence="1">Secreted</location>
    </subcellularLocation>
</comment>
<dbReference type="Gene3D" id="3.30.430.20">
    <property type="entry name" value="Gnk2 domain, C-X8-C-X2-C motif"/>
    <property type="match status" value="1"/>
</dbReference>
<dbReference type="GO" id="GO:0005576">
    <property type="term" value="C:extracellular region"/>
    <property type="evidence" value="ECO:0007669"/>
    <property type="project" value="UniProtKB-SubCell"/>
</dbReference>
<dbReference type="PANTHER" id="PTHR32411:SF43">
    <property type="entry name" value="CYSTEINE-RICH REPEAT SECRETORY PROTEIN 38"/>
    <property type="match status" value="1"/>
</dbReference>
<protein>
    <recommendedName>
        <fullName evidence="7">Gnk2-homologous domain-containing protein</fullName>
    </recommendedName>
</protein>
<dbReference type="AlphaFoldDB" id="A0AAV6IH06"/>
<keyword evidence="2" id="KW-0964">Secreted</keyword>
<dbReference type="EMBL" id="JACTNZ010000010">
    <property type="protein sequence ID" value="KAG5527937.1"/>
    <property type="molecule type" value="Genomic_DNA"/>
</dbReference>
<dbReference type="InterPro" id="IPR050581">
    <property type="entry name" value="CRR_secretory_protein"/>
</dbReference>
<reference evidence="8" key="1">
    <citation type="submission" date="2020-08" db="EMBL/GenBank/DDBJ databases">
        <title>Plant Genome Project.</title>
        <authorList>
            <person name="Zhang R.-G."/>
        </authorList>
    </citation>
    <scope>NUCLEOTIDE SEQUENCE</scope>
    <source>
        <strain evidence="8">WSP0</strain>
        <tissue evidence="8">Leaf</tissue>
    </source>
</reference>
<organism evidence="8 9">
    <name type="scientific">Rhododendron griersonianum</name>
    <dbReference type="NCBI Taxonomy" id="479676"/>
    <lineage>
        <taxon>Eukaryota</taxon>
        <taxon>Viridiplantae</taxon>
        <taxon>Streptophyta</taxon>
        <taxon>Embryophyta</taxon>
        <taxon>Tracheophyta</taxon>
        <taxon>Spermatophyta</taxon>
        <taxon>Magnoliopsida</taxon>
        <taxon>eudicotyledons</taxon>
        <taxon>Gunneridae</taxon>
        <taxon>Pentapetalae</taxon>
        <taxon>asterids</taxon>
        <taxon>Ericales</taxon>
        <taxon>Ericaceae</taxon>
        <taxon>Ericoideae</taxon>
        <taxon>Rhodoreae</taxon>
        <taxon>Rhododendron</taxon>
    </lineage>
</organism>
<evidence type="ECO:0000256" key="1">
    <source>
        <dbReference type="ARBA" id="ARBA00004613"/>
    </source>
</evidence>
<keyword evidence="6" id="KW-0472">Membrane</keyword>
<dbReference type="Pfam" id="PF01657">
    <property type="entry name" value="Stress-antifung"/>
    <property type="match status" value="1"/>
</dbReference>
<evidence type="ECO:0000256" key="3">
    <source>
        <dbReference type="ARBA" id="ARBA00022729"/>
    </source>
</evidence>
<dbReference type="InterPro" id="IPR038408">
    <property type="entry name" value="GNK2_sf"/>
</dbReference>
<keyword evidence="4" id="KW-0677">Repeat</keyword>
<keyword evidence="9" id="KW-1185">Reference proteome</keyword>
<dbReference type="Proteomes" id="UP000823749">
    <property type="component" value="Chromosome 10"/>
</dbReference>
<accession>A0AAV6IH06</accession>
<gene>
    <name evidence="8" type="ORF">RHGRI_028758</name>
</gene>
<evidence type="ECO:0000256" key="4">
    <source>
        <dbReference type="ARBA" id="ARBA00022737"/>
    </source>
</evidence>
<evidence type="ECO:0000313" key="8">
    <source>
        <dbReference type="EMBL" id="KAG5527937.1"/>
    </source>
</evidence>
<comment type="caution">
    <text evidence="8">The sequence shown here is derived from an EMBL/GenBank/DDBJ whole genome shotgun (WGS) entry which is preliminary data.</text>
</comment>
<comment type="similarity">
    <text evidence="5">Belongs to the cysteine-rich repeat secretory protein family.</text>
</comment>
<dbReference type="PROSITE" id="PS51473">
    <property type="entry name" value="GNK2"/>
    <property type="match status" value="1"/>
</dbReference>
<feature type="domain" description="Gnk2-homologous" evidence="7">
    <location>
        <begin position="43"/>
        <end position="149"/>
    </location>
</feature>
<keyword evidence="6" id="KW-0812">Transmembrane</keyword>
<sequence>MNFCFRSLSGIRSVCPNNMAAEVWYTNCTLRYSFINFLNQSDTSIAVQLWDTRDAPNNSSFDPKVNLLLENLSYTAGASDKRSAVGRTTLVGSQNIYGYVDCTRDIDGRDCTACLLDIVDFIPSSHCLGHWAGWIVTPTCNIQFDMDPVHEDWADNPPYINTDLLVGPGLFLPSVAPKVGTSADKGGLGGNGGGGKDRIVVVGGGVVVSFAGIVGLVGVVICWRWRGEGGKNGEEREENSMMMRYDMGVRSVLYDLEVLVAATDNFSPANRIGGGGFGSVYRPRRLEQEDRLTELVDVTLGSFPQNNVPRCIRIGLLCCQENVQNRPTMSSSLIMLIDTDDIATLPPAGRLGFQDRRENTTIEKAGINPASCTCNSITVSLASGR</sequence>
<evidence type="ECO:0000256" key="2">
    <source>
        <dbReference type="ARBA" id="ARBA00022525"/>
    </source>
</evidence>
<dbReference type="InterPro" id="IPR002902">
    <property type="entry name" value="GNK2"/>
</dbReference>
<keyword evidence="6" id="KW-1133">Transmembrane helix</keyword>
<keyword evidence="3" id="KW-0732">Signal</keyword>
<evidence type="ECO:0000256" key="5">
    <source>
        <dbReference type="ARBA" id="ARBA00038515"/>
    </source>
</evidence>
<evidence type="ECO:0000259" key="7">
    <source>
        <dbReference type="PROSITE" id="PS51473"/>
    </source>
</evidence>
<dbReference type="Gene3D" id="3.30.200.20">
    <property type="entry name" value="Phosphorylase Kinase, domain 1"/>
    <property type="match status" value="1"/>
</dbReference>